<dbReference type="CDD" id="cd12148">
    <property type="entry name" value="fungal_TF_MHR"/>
    <property type="match status" value="1"/>
</dbReference>
<dbReference type="PANTHER" id="PTHR31845">
    <property type="entry name" value="FINGER DOMAIN PROTEIN, PUTATIVE-RELATED"/>
    <property type="match status" value="1"/>
</dbReference>
<dbReference type="PANTHER" id="PTHR31845:SF39">
    <property type="entry name" value="TRANSCRIPTION FACTOR PBCR-RELATED"/>
    <property type="match status" value="1"/>
</dbReference>
<name>A0ABR0K4U7_9EURO</name>
<evidence type="ECO:0000256" key="4">
    <source>
        <dbReference type="ARBA" id="ARBA00023163"/>
    </source>
</evidence>
<dbReference type="InterPro" id="IPR036864">
    <property type="entry name" value="Zn2-C6_fun-type_DNA-bd_sf"/>
</dbReference>
<evidence type="ECO:0000256" key="5">
    <source>
        <dbReference type="ARBA" id="ARBA00023242"/>
    </source>
</evidence>
<feature type="compositionally biased region" description="Polar residues" evidence="6">
    <location>
        <begin position="1"/>
        <end position="18"/>
    </location>
</feature>
<feature type="compositionally biased region" description="Polar residues" evidence="6">
    <location>
        <begin position="760"/>
        <end position="773"/>
    </location>
</feature>
<evidence type="ECO:0000313" key="8">
    <source>
        <dbReference type="EMBL" id="KAK5087289.1"/>
    </source>
</evidence>
<feature type="compositionally biased region" description="Basic and acidic residues" evidence="6">
    <location>
        <begin position="683"/>
        <end position="697"/>
    </location>
</feature>
<feature type="region of interest" description="Disordered" evidence="6">
    <location>
        <begin position="683"/>
        <end position="811"/>
    </location>
</feature>
<dbReference type="Proteomes" id="UP001345013">
    <property type="component" value="Unassembled WGS sequence"/>
</dbReference>
<protein>
    <recommendedName>
        <fullName evidence="7">Zn(2)-C6 fungal-type domain-containing protein</fullName>
    </recommendedName>
</protein>
<evidence type="ECO:0000256" key="6">
    <source>
        <dbReference type="SAM" id="MobiDB-lite"/>
    </source>
</evidence>
<evidence type="ECO:0000256" key="3">
    <source>
        <dbReference type="ARBA" id="ARBA00023125"/>
    </source>
</evidence>
<feature type="region of interest" description="Disordered" evidence="6">
    <location>
        <begin position="187"/>
        <end position="261"/>
    </location>
</feature>
<feature type="compositionally biased region" description="Polar residues" evidence="6">
    <location>
        <begin position="788"/>
        <end position="801"/>
    </location>
</feature>
<keyword evidence="2" id="KW-0805">Transcription regulation</keyword>
<evidence type="ECO:0000256" key="1">
    <source>
        <dbReference type="ARBA" id="ARBA00004123"/>
    </source>
</evidence>
<dbReference type="CDD" id="cd00067">
    <property type="entry name" value="GAL4"/>
    <property type="match status" value="1"/>
</dbReference>
<keyword evidence="3" id="KW-0238">DNA-binding</keyword>
<feature type="domain" description="Zn(2)-C6 fungal-type" evidence="7">
    <location>
        <begin position="88"/>
        <end position="121"/>
    </location>
</feature>
<dbReference type="EMBL" id="JAVRRG010000093">
    <property type="protein sequence ID" value="KAK5087289.1"/>
    <property type="molecule type" value="Genomic_DNA"/>
</dbReference>
<reference evidence="8 9" key="1">
    <citation type="submission" date="2023-08" db="EMBL/GenBank/DDBJ databases">
        <title>Black Yeasts Isolated from many extreme environments.</title>
        <authorList>
            <person name="Coleine C."/>
            <person name="Stajich J.E."/>
            <person name="Selbmann L."/>
        </authorList>
    </citation>
    <scope>NUCLEOTIDE SEQUENCE [LARGE SCALE GENOMIC DNA]</scope>
    <source>
        <strain evidence="8 9">CCFEE 5885</strain>
    </source>
</reference>
<dbReference type="PROSITE" id="PS00463">
    <property type="entry name" value="ZN2_CY6_FUNGAL_1"/>
    <property type="match status" value="1"/>
</dbReference>
<keyword evidence="5" id="KW-0539">Nucleus</keyword>
<gene>
    <name evidence="8" type="ORF">LTR24_006816</name>
</gene>
<keyword evidence="9" id="KW-1185">Reference proteome</keyword>
<sequence length="866" mass="96165">MQNQLHTLDPSLRSNPLSSPAKVPPPPQQYQDHAQAYTPLQTSPATSYQNIQTPNYYGTSQQVHDSPELDSPNEPPTHNADDLKRPRACEACRQLKVKCEIDESIGGSCKRCAKAHRQCIITMPSRKRQKKTDSRVAELEKKIDALTASLAARGGTGAGADADAPLDPAIAHSHYQHRNPIYQEQWQGSNHAPLPPPSPQNPNQIAGTKRKTTDTYGPFGAELPKPSGPVKREGSLGSTHLSGGDPRQPRASAEPPSKDLIDRGLIDMKEAYRCFDRYHNEMCHRLPVVAFSPGVKAEDIRRSKPTLFHAIVAVASGTIRPELQSKIISDATRILADRIVYNGEKSMELVQTIQIMTVFYQPPEKYEELNFNQLIHIAAVMALDIGMGKRTRKGTSMIWKGFMDKNKSLPDPNAAETRRCWLGCYYMCSNSAMSLRRPLLLRWSHYADECIDILRSAPDALPTDRWLCHIVQAQHIAEMIGTEFAMDDPAKELSLTDPTVQYHLKGLEARLDRWHKEGEEFMGSPIMRHTKAIINLYMHEIAVHNEHNIDDFRPPYHSTPIGGPPDPESVTPIHIESLTKCLRSTHEAFDAFLSMDVNSLRSLPTHFFVRNSYAAVALIKLYTAIAAKESKFGASFQPHELRVEHYLDSLINALTKVAEGGMSRVAYKFSLIFQMLRGWHKSRTEVPSGRDSREHSQPRMPPKAAISRAPFSYNPTPPPPNGHHHDGQPQPPQLFQQQSMSAAQAPGLHMLSDAAMNPAGRSTNQPMTAQGQWLSSSPPHHAPHLSSNQPQSIATGPTLQPGQPMPGDHSVIAPMVIDPMMAATYGMPPDQMSLMDFTSDELMAYGFGDEFLAMNFGFDQGGGWAI</sequence>
<dbReference type="SMART" id="SM00066">
    <property type="entry name" value="GAL4"/>
    <property type="match status" value="1"/>
</dbReference>
<comment type="caution">
    <text evidence="8">The sequence shown here is derived from an EMBL/GenBank/DDBJ whole genome shotgun (WGS) entry which is preliminary data.</text>
</comment>
<feature type="compositionally biased region" description="Low complexity" evidence="6">
    <location>
        <begin position="774"/>
        <end position="787"/>
    </location>
</feature>
<dbReference type="PROSITE" id="PS50048">
    <property type="entry name" value="ZN2_CY6_FUNGAL_2"/>
    <property type="match status" value="1"/>
</dbReference>
<keyword evidence="4" id="KW-0804">Transcription</keyword>
<accession>A0ABR0K4U7</accession>
<evidence type="ECO:0000256" key="2">
    <source>
        <dbReference type="ARBA" id="ARBA00023015"/>
    </source>
</evidence>
<evidence type="ECO:0000313" key="9">
    <source>
        <dbReference type="Proteomes" id="UP001345013"/>
    </source>
</evidence>
<dbReference type="SUPFAM" id="SSF57701">
    <property type="entry name" value="Zn2/Cys6 DNA-binding domain"/>
    <property type="match status" value="1"/>
</dbReference>
<feature type="region of interest" description="Disordered" evidence="6">
    <location>
        <begin position="1"/>
        <end position="83"/>
    </location>
</feature>
<dbReference type="InterPro" id="IPR051089">
    <property type="entry name" value="prtT"/>
</dbReference>
<comment type="subcellular location">
    <subcellularLocation>
        <location evidence="1">Nucleus</location>
    </subcellularLocation>
</comment>
<proteinExistence type="predicted"/>
<dbReference type="InterPro" id="IPR001138">
    <property type="entry name" value="Zn2Cys6_DnaBD"/>
</dbReference>
<dbReference type="Gene3D" id="4.10.240.10">
    <property type="entry name" value="Zn(2)-C6 fungal-type DNA-binding domain"/>
    <property type="match status" value="1"/>
</dbReference>
<feature type="compositionally biased region" description="Polar residues" evidence="6">
    <location>
        <begin position="38"/>
        <end position="64"/>
    </location>
</feature>
<organism evidence="8 9">
    <name type="scientific">Lithohypha guttulata</name>
    <dbReference type="NCBI Taxonomy" id="1690604"/>
    <lineage>
        <taxon>Eukaryota</taxon>
        <taxon>Fungi</taxon>
        <taxon>Dikarya</taxon>
        <taxon>Ascomycota</taxon>
        <taxon>Pezizomycotina</taxon>
        <taxon>Eurotiomycetes</taxon>
        <taxon>Chaetothyriomycetidae</taxon>
        <taxon>Chaetothyriales</taxon>
        <taxon>Trichomeriaceae</taxon>
        <taxon>Lithohypha</taxon>
    </lineage>
</organism>
<evidence type="ECO:0000259" key="7">
    <source>
        <dbReference type="PROSITE" id="PS50048"/>
    </source>
</evidence>